<reference evidence="2 3" key="1">
    <citation type="submission" date="2024-09" db="EMBL/GenBank/DDBJ databases">
        <title>Itraconazole resistance in Madurella fahalii resulting from another homologue of gene encoding cytochrome P450 14-alpha sterol demethylase (CYP51).</title>
        <authorList>
            <person name="Yoshioka I."/>
            <person name="Fahal A.H."/>
            <person name="Kaneko S."/>
            <person name="Yaguchi T."/>
        </authorList>
    </citation>
    <scope>NUCLEOTIDE SEQUENCE [LARGE SCALE GENOMIC DNA]</scope>
    <source>
        <strain evidence="2 3">IFM 68171</strain>
    </source>
</reference>
<evidence type="ECO:0000313" key="2">
    <source>
        <dbReference type="EMBL" id="GAB1320824.1"/>
    </source>
</evidence>
<feature type="region of interest" description="Disordered" evidence="1">
    <location>
        <begin position="74"/>
        <end position="93"/>
    </location>
</feature>
<proteinExistence type="predicted"/>
<accession>A0ABQ0GSW6</accession>
<sequence length="150" mass="16615">MPSATTGSVLPDPAVRENITTRLAELVDAVLAHPQMQAPNRNPTLYHVWDFAMRTKYIVSELENVEAGRPVQYPEQLPNYKKPDVEGTPNPSKAKELWTDVMTRSMTIDMMMANRAMLALMGLPDVDFGEEVKGKANAVVEALKASSDRS</sequence>
<dbReference type="RefSeq" id="XP_070922554.1">
    <property type="nucleotide sequence ID" value="XM_071066453.1"/>
</dbReference>
<keyword evidence="3" id="KW-1185">Reference proteome</keyword>
<dbReference type="GeneID" id="98181776"/>
<name>A0ABQ0GSW6_9PEZI</name>
<organism evidence="2 3">
    <name type="scientific">Madurella fahalii</name>
    <dbReference type="NCBI Taxonomy" id="1157608"/>
    <lineage>
        <taxon>Eukaryota</taxon>
        <taxon>Fungi</taxon>
        <taxon>Dikarya</taxon>
        <taxon>Ascomycota</taxon>
        <taxon>Pezizomycotina</taxon>
        <taxon>Sordariomycetes</taxon>
        <taxon>Sordariomycetidae</taxon>
        <taxon>Sordariales</taxon>
        <taxon>Sordariales incertae sedis</taxon>
        <taxon>Madurella</taxon>
    </lineage>
</organism>
<dbReference type="EMBL" id="BAAFSV010000006">
    <property type="protein sequence ID" value="GAB1320824.1"/>
    <property type="molecule type" value="Genomic_DNA"/>
</dbReference>
<protein>
    <submittedName>
        <fullName evidence="2">Uncharacterized protein</fullName>
    </submittedName>
</protein>
<comment type="caution">
    <text evidence="2">The sequence shown here is derived from an EMBL/GenBank/DDBJ whole genome shotgun (WGS) entry which is preliminary data.</text>
</comment>
<evidence type="ECO:0000313" key="3">
    <source>
        <dbReference type="Proteomes" id="UP001628179"/>
    </source>
</evidence>
<gene>
    <name evidence="2" type="ORF">MFIFM68171_11034</name>
</gene>
<dbReference type="Proteomes" id="UP001628179">
    <property type="component" value="Unassembled WGS sequence"/>
</dbReference>
<evidence type="ECO:0000256" key="1">
    <source>
        <dbReference type="SAM" id="MobiDB-lite"/>
    </source>
</evidence>